<evidence type="ECO:0000256" key="6">
    <source>
        <dbReference type="SAM" id="SignalP"/>
    </source>
</evidence>
<dbReference type="Gene3D" id="3.40.50.1820">
    <property type="entry name" value="alpha/beta hydrolase"/>
    <property type="match status" value="1"/>
</dbReference>
<organism evidence="7 8">
    <name type="scientific">Actinidia rufa</name>
    <dbReference type="NCBI Taxonomy" id="165716"/>
    <lineage>
        <taxon>Eukaryota</taxon>
        <taxon>Viridiplantae</taxon>
        <taxon>Streptophyta</taxon>
        <taxon>Embryophyta</taxon>
        <taxon>Tracheophyta</taxon>
        <taxon>Spermatophyta</taxon>
        <taxon>Magnoliopsida</taxon>
        <taxon>eudicotyledons</taxon>
        <taxon>Gunneridae</taxon>
        <taxon>Pentapetalae</taxon>
        <taxon>asterids</taxon>
        <taxon>Ericales</taxon>
        <taxon>Actinidiaceae</taxon>
        <taxon>Actinidia</taxon>
    </lineage>
</organism>
<accession>A0A7J0HBC8</accession>
<reference evidence="7 8" key="1">
    <citation type="submission" date="2019-07" db="EMBL/GenBank/DDBJ databases">
        <title>De Novo Assembly of kiwifruit Actinidia rufa.</title>
        <authorList>
            <person name="Sugita-Konishi S."/>
            <person name="Sato K."/>
            <person name="Mori E."/>
            <person name="Abe Y."/>
            <person name="Kisaki G."/>
            <person name="Hamano K."/>
            <person name="Suezawa K."/>
            <person name="Otani M."/>
            <person name="Fukuda T."/>
            <person name="Manabe T."/>
            <person name="Gomi K."/>
            <person name="Tabuchi M."/>
            <person name="Akimitsu K."/>
            <person name="Kataoka I."/>
        </authorList>
    </citation>
    <scope>NUCLEOTIDE SEQUENCE [LARGE SCALE GENOMIC DNA]</scope>
    <source>
        <strain evidence="8">cv. Fuchu</strain>
    </source>
</reference>
<dbReference type="Proteomes" id="UP000585474">
    <property type="component" value="Unassembled WGS sequence"/>
</dbReference>
<dbReference type="EMBL" id="BJWL01000028">
    <property type="protein sequence ID" value="GFZ20376.1"/>
    <property type="molecule type" value="Genomic_DNA"/>
</dbReference>
<evidence type="ECO:0000256" key="5">
    <source>
        <dbReference type="ARBA" id="ARBA00023180"/>
    </source>
</evidence>
<sequence>MVPLHSILALSLLILHARTCVIATYPKTAFGVVGDSVARGYDPNLPPEFVTYYYTQTLDHFNYKPESYNTFQQRYIMNTKYWGGANSSSPIFVYTGDESGITVVAAIAGFMVELASHFNGLLVYIEHRYYGESVPFGSKEEAFKNSSTLGFFSSEQALADYAQLIIDVKKNLSAHHSPVFALGGSYGGRSHCLDLLTPTANDPDWLVAQRDTEIKIMEGWIANYNA</sequence>
<keyword evidence="5" id="KW-0325">Glycoprotein</keyword>
<feature type="chain" id="PRO_5029538554" evidence="6">
    <location>
        <begin position="24"/>
        <end position="226"/>
    </location>
</feature>
<dbReference type="Pfam" id="PF05577">
    <property type="entry name" value="Peptidase_S28"/>
    <property type="match status" value="1"/>
</dbReference>
<evidence type="ECO:0000256" key="2">
    <source>
        <dbReference type="ARBA" id="ARBA00022670"/>
    </source>
</evidence>
<dbReference type="AlphaFoldDB" id="A0A7J0HBC8"/>
<evidence type="ECO:0000256" key="1">
    <source>
        <dbReference type="ARBA" id="ARBA00011079"/>
    </source>
</evidence>
<keyword evidence="3 6" id="KW-0732">Signal</keyword>
<name>A0A7J0HBC8_9ERIC</name>
<protein>
    <submittedName>
        <fullName evidence="7">Serine carboxypeptidase S28 family protein</fullName>
    </submittedName>
</protein>
<dbReference type="GO" id="GO:0070008">
    <property type="term" value="F:serine-type exopeptidase activity"/>
    <property type="evidence" value="ECO:0007669"/>
    <property type="project" value="InterPro"/>
</dbReference>
<evidence type="ECO:0000313" key="7">
    <source>
        <dbReference type="EMBL" id="GFZ20376.1"/>
    </source>
</evidence>
<proteinExistence type="inferred from homology"/>
<evidence type="ECO:0000313" key="8">
    <source>
        <dbReference type="Proteomes" id="UP000585474"/>
    </source>
</evidence>
<dbReference type="GO" id="GO:0006508">
    <property type="term" value="P:proteolysis"/>
    <property type="evidence" value="ECO:0007669"/>
    <property type="project" value="UniProtKB-KW"/>
</dbReference>
<comment type="caution">
    <text evidence="7">The sequence shown here is derived from an EMBL/GenBank/DDBJ whole genome shotgun (WGS) entry which is preliminary data.</text>
</comment>
<dbReference type="InterPro" id="IPR008758">
    <property type="entry name" value="Peptidase_S28"/>
</dbReference>
<keyword evidence="7" id="KW-0121">Carboxypeptidase</keyword>
<dbReference type="SUPFAM" id="SSF53474">
    <property type="entry name" value="alpha/beta-Hydrolases"/>
    <property type="match status" value="1"/>
</dbReference>
<dbReference type="GO" id="GO:0004180">
    <property type="term" value="F:carboxypeptidase activity"/>
    <property type="evidence" value="ECO:0007669"/>
    <property type="project" value="UniProtKB-KW"/>
</dbReference>
<feature type="signal peptide" evidence="6">
    <location>
        <begin position="1"/>
        <end position="23"/>
    </location>
</feature>
<keyword evidence="2" id="KW-0645">Protease</keyword>
<evidence type="ECO:0000256" key="3">
    <source>
        <dbReference type="ARBA" id="ARBA00022729"/>
    </source>
</evidence>
<keyword evidence="4" id="KW-0378">Hydrolase</keyword>
<dbReference type="PANTHER" id="PTHR11010">
    <property type="entry name" value="PROTEASE S28 PRO-X CARBOXYPEPTIDASE-RELATED"/>
    <property type="match status" value="1"/>
</dbReference>
<dbReference type="GO" id="GO:0008239">
    <property type="term" value="F:dipeptidyl-peptidase activity"/>
    <property type="evidence" value="ECO:0007669"/>
    <property type="project" value="TreeGrafter"/>
</dbReference>
<gene>
    <name evidence="7" type="ORF">Acr_28g0010810</name>
</gene>
<evidence type="ECO:0000256" key="4">
    <source>
        <dbReference type="ARBA" id="ARBA00022801"/>
    </source>
</evidence>
<dbReference type="InterPro" id="IPR029058">
    <property type="entry name" value="AB_hydrolase_fold"/>
</dbReference>
<dbReference type="PANTHER" id="PTHR11010:SF78">
    <property type="entry name" value="LYSOSOMAL PRO-X CARBOXYPEPTIDASE"/>
    <property type="match status" value="1"/>
</dbReference>
<comment type="similarity">
    <text evidence="1">Belongs to the peptidase S28 family.</text>
</comment>
<dbReference type="OrthoDB" id="2130629at2759"/>
<keyword evidence="8" id="KW-1185">Reference proteome</keyword>